<dbReference type="GO" id="GO:0008658">
    <property type="term" value="F:penicillin binding"/>
    <property type="evidence" value="ECO:0007669"/>
    <property type="project" value="InterPro"/>
</dbReference>
<dbReference type="Proteomes" id="UP000530928">
    <property type="component" value="Unassembled WGS sequence"/>
</dbReference>
<keyword evidence="4" id="KW-0121">Carboxypeptidase</keyword>
<dbReference type="EMBL" id="JACDUR010000005">
    <property type="protein sequence ID" value="MBA2893648.1"/>
    <property type="molecule type" value="Genomic_DNA"/>
</dbReference>
<dbReference type="SUPFAM" id="SSF56601">
    <property type="entry name" value="beta-lactamase/transpeptidase-like"/>
    <property type="match status" value="1"/>
</dbReference>
<reference evidence="4 5" key="1">
    <citation type="submission" date="2020-07" db="EMBL/GenBank/DDBJ databases">
        <title>Genomic Encyclopedia of Type Strains, Phase IV (KMG-IV): sequencing the most valuable type-strain genomes for metagenomic binning, comparative biology and taxonomic classification.</title>
        <authorList>
            <person name="Goeker M."/>
        </authorList>
    </citation>
    <scope>NUCLEOTIDE SEQUENCE [LARGE SCALE GENOMIC DNA]</scope>
    <source>
        <strain evidence="4 5">DSM 45533</strain>
    </source>
</reference>
<feature type="chain" id="PRO_5038863752" evidence="1">
    <location>
        <begin position="24"/>
        <end position="514"/>
    </location>
</feature>
<dbReference type="Gene3D" id="3.10.450.100">
    <property type="entry name" value="NTF2-like, domain 1"/>
    <property type="match status" value="1"/>
</dbReference>
<keyword evidence="5" id="KW-1185">Reference proteome</keyword>
<comment type="caution">
    <text evidence="4">The sequence shown here is derived from an EMBL/GenBank/DDBJ whole genome shotgun (WGS) entry which is preliminary data.</text>
</comment>
<dbReference type="GO" id="GO:0071555">
    <property type="term" value="P:cell wall organization"/>
    <property type="evidence" value="ECO:0007669"/>
    <property type="project" value="TreeGrafter"/>
</dbReference>
<evidence type="ECO:0000256" key="1">
    <source>
        <dbReference type="SAM" id="SignalP"/>
    </source>
</evidence>
<dbReference type="InterPro" id="IPR050515">
    <property type="entry name" value="Beta-lactam/transpept"/>
</dbReference>
<dbReference type="PANTHER" id="PTHR30627">
    <property type="entry name" value="PEPTIDOGLYCAN D,D-TRANSPEPTIDASE"/>
    <property type="match status" value="1"/>
</dbReference>
<gene>
    <name evidence="4" type="ORF">HNR30_005009</name>
</gene>
<keyword evidence="4" id="KW-0378">Hydrolase</keyword>
<dbReference type="InterPro" id="IPR001460">
    <property type="entry name" value="PCN-bd_Tpept"/>
</dbReference>
<dbReference type="Pfam" id="PF05223">
    <property type="entry name" value="MecA_N"/>
    <property type="match status" value="1"/>
</dbReference>
<name>A0A7W0HS34_9ACTN</name>
<dbReference type="RefSeq" id="WP_181612439.1">
    <property type="nucleotide sequence ID" value="NZ_BAABAM010000005.1"/>
</dbReference>
<keyword evidence="1" id="KW-0732">Signal</keyword>
<protein>
    <submittedName>
        <fullName evidence="4">Membrane carboxypeptidase/penicillin-binding protein</fullName>
    </submittedName>
</protein>
<dbReference type="InterPro" id="IPR007887">
    <property type="entry name" value="MecA_N"/>
</dbReference>
<dbReference type="GO" id="GO:0046677">
    <property type="term" value="P:response to antibiotic"/>
    <property type="evidence" value="ECO:0007669"/>
    <property type="project" value="InterPro"/>
</dbReference>
<evidence type="ECO:0000259" key="3">
    <source>
        <dbReference type="Pfam" id="PF05223"/>
    </source>
</evidence>
<feature type="domain" description="Penicillin-binding protein transpeptidase" evidence="2">
    <location>
        <begin position="233"/>
        <end position="504"/>
    </location>
</feature>
<evidence type="ECO:0000313" key="5">
    <source>
        <dbReference type="Proteomes" id="UP000530928"/>
    </source>
</evidence>
<feature type="signal peptide" evidence="1">
    <location>
        <begin position="1"/>
        <end position="23"/>
    </location>
</feature>
<dbReference type="AlphaFoldDB" id="A0A7W0HS34"/>
<dbReference type="Gene3D" id="3.40.710.10">
    <property type="entry name" value="DD-peptidase/beta-lactamase superfamily"/>
    <property type="match status" value="1"/>
</dbReference>
<accession>A0A7W0HS34</accession>
<dbReference type="GO" id="GO:0071972">
    <property type="term" value="F:peptidoglycan L,D-transpeptidase activity"/>
    <property type="evidence" value="ECO:0007669"/>
    <property type="project" value="TreeGrafter"/>
</dbReference>
<dbReference type="Pfam" id="PF00905">
    <property type="entry name" value="Transpeptidase"/>
    <property type="match status" value="1"/>
</dbReference>
<dbReference type="PANTHER" id="PTHR30627:SF24">
    <property type="entry name" value="PENICILLIN-BINDING PROTEIN 4B"/>
    <property type="match status" value="1"/>
</dbReference>
<organism evidence="4 5">
    <name type="scientific">Nonomuraea soli</name>
    <dbReference type="NCBI Taxonomy" id="1032476"/>
    <lineage>
        <taxon>Bacteria</taxon>
        <taxon>Bacillati</taxon>
        <taxon>Actinomycetota</taxon>
        <taxon>Actinomycetes</taxon>
        <taxon>Streptosporangiales</taxon>
        <taxon>Streptosporangiaceae</taxon>
        <taxon>Nonomuraea</taxon>
    </lineage>
</organism>
<sequence length="514" mass="54727">MRRRRLIALGIAILAVVCASAFAIAMAGSPGVLGSAGQTATAYFRAWAERDVTAMKRLVDHPPQDFTLRHLTLAESLHLEEIVLDPSLPRSTGPQTAEAPFSATMRLKEFGDWPYESILRLAVRDGQWKVVWTPETLHPLLKEGGVLEVLPIEVEGVELVTAEGETMPRKGYNDTYLDGLRSNFEGHSQGWALMANGKKIKEIPPKQPKVTTTISRQVQAAAARALDGVNDAAIVAVQSSTGAVLGVADRLEEANAFRDYFPPGSTFKVISAAALLKSGLTADTPVDCPAFYQIPYHSQVRNAGDIDRGALTFGQAFAHSCNTTFVQLGTTRLPETALLTTAQEWGFTGNGLPTGNGGACGRMNEPANSDQLMLALIGQGSVEATPLCMAAVAAAVESGTWRPPRLLPLKEVERIDGRAPEPVALDPGIVAQLREMMLTVVIGGTASEGGLPENTAGKTGTAESYGGGDHAWFIGYRNDVAFCVFVRHGGSGAKVAVPIADRFLRGLESTIARS</sequence>
<evidence type="ECO:0000259" key="2">
    <source>
        <dbReference type="Pfam" id="PF00905"/>
    </source>
</evidence>
<dbReference type="GO" id="GO:0005886">
    <property type="term" value="C:plasma membrane"/>
    <property type="evidence" value="ECO:0007669"/>
    <property type="project" value="TreeGrafter"/>
</dbReference>
<feature type="domain" description="NTF2-like N-terminal transpeptidase" evidence="3">
    <location>
        <begin position="36"/>
        <end position="144"/>
    </location>
</feature>
<dbReference type="InterPro" id="IPR012338">
    <property type="entry name" value="Beta-lactam/transpept-like"/>
</dbReference>
<evidence type="ECO:0000313" key="4">
    <source>
        <dbReference type="EMBL" id="MBA2893648.1"/>
    </source>
</evidence>
<proteinExistence type="predicted"/>
<keyword evidence="4" id="KW-0645">Protease</keyword>